<dbReference type="Proteomes" id="UP001597302">
    <property type="component" value="Unassembled WGS sequence"/>
</dbReference>
<accession>A0ABW4DU57</accession>
<evidence type="ECO:0000259" key="2">
    <source>
        <dbReference type="Pfam" id="PF13362"/>
    </source>
</evidence>
<name>A0ABW4DU57_9RHOB</name>
<feature type="compositionally biased region" description="Basic and acidic residues" evidence="1">
    <location>
        <begin position="80"/>
        <end position="93"/>
    </location>
</feature>
<gene>
    <name evidence="4" type="ORF">ACFQ5P_08315</name>
</gene>
<evidence type="ECO:0000259" key="3">
    <source>
        <dbReference type="Pfam" id="PF23639"/>
    </source>
</evidence>
<protein>
    <submittedName>
        <fullName evidence="4">Toprim domain-containing protein</fullName>
    </submittedName>
</protein>
<reference evidence="5" key="1">
    <citation type="journal article" date="2019" name="Int. J. Syst. Evol. Microbiol.">
        <title>The Global Catalogue of Microorganisms (GCM) 10K type strain sequencing project: providing services to taxonomists for standard genome sequencing and annotation.</title>
        <authorList>
            <consortium name="The Broad Institute Genomics Platform"/>
            <consortium name="The Broad Institute Genome Sequencing Center for Infectious Disease"/>
            <person name="Wu L."/>
            <person name="Ma J."/>
        </authorList>
    </citation>
    <scope>NUCLEOTIDE SEQUENCE [LARGE SCALE GENOMIC DNA]</scope>
    <source>
        <strain evidence="5">CCM 8875</strain>
    </source>
</reference>
<feature type="domain" description="Toprim" evidence="2">
    <location>
        <begin position="199"/>
        <end position="291"/>
    </location>
</feature>
<dbReference type="Gene3D" id="3.40.1360.10">
    <property type="match status" value="1"/>
</dbReference>
<dbReference type="SUPFAM" id="SSF56731">
    <property type="entry name" value="DNA primase core"/>
    <property type="match status" value="1"/>
</dbReference>
<keyword evidence="5" id="KW-1185">Reference proteome</keyword>
<sequence length="293" mass="30930">MSNAQILTLALGGKWHRRYGLALCPAHGDRKPSLTLADAPDGRLLLNCKTGCGFMDVLQALRDRGLMDGAHHPQPPDAGELARREAQDRAEADRAERRALATWREALPISGTIAETYLRGRGITCPLPGTLRFHPECWHPTARRFPAMVALVEGLPRAAIHRTYLRADGSGKADAEPAKAMQGATRGGAVRLSEADGPLVVAEGIETALSLSSGLLRGPATVLAALSAPGIAALRRPDRPHRLTVAADGDPAGQAAANSLAERATALGWTVSLLPAPQGRDWNDVLTMKGASA</sequence>
<dbReference type="InterPro" id="IPR006171">
    <property type="entry name" value="TOPRIM_dom"/>
</dbReference>
<feature type="domain" description="DUF7146" evidence="3">
    <location>
        <begin position="94"/>
        <end position="192"/>
    </location>
</feature>
<feature type="region of interest" description="Disordered" evidence="1">
    <location>
        <begin position="66"/>
        <end position="93"/>
    </location>
</feature>
<organism evidence="4 5">
    <name type="scientific">Paracoccus nototheniae</name>
    <dbReference type="NCBI Taxonomy" id="2489002"/>
    <lineage>
        <taxon>Bacteria</taxon>
        <taxon>Pseudomonadati</taxon>
        <taxon>Pseudomonadota</taxon>
        <taxon>Alphaproteobacteria</taxon>
        <taxon>Rhodobacterales</taxon>
        <taxon>Paracoccaceae</taxon>
        <taxon>Paracoccus</taxon>
    </lineage>
</organism>
<evidence type="ECO:0000313" key="5">
    <source>
        <dbReference type="Proteomes" id="UP001597302"/>
    </source>
</evidence>
<comment type="caution">
    <text evidence="4">The sequence shown here is derived from an EMBL/GenBank/DDBJ whole genome shotgun (WGS) entry which is preliminary data.</text>
</comment>
<dbReference type="EMBL" id="JBHTOQ010000019">
    <property type="protein sequence ID" value="MFD1481297.1"/>
    <property type="molecule type" value="Genomic_DNA"/>
</dbReference>
<dbReference type="RefSeq" id="WP_131577466.1">
    <property type="nucleotide sequence ID" value="NZ_CBCSAJ010000009.1"/>
</dbReference>
<dbReference type="Pfam" id="PF23639">
    <property type="entry name" value="DUF7146"/>
    <property type="match status" value="1"/>
</dbReference>
<proteinExistence type="predicted"/>
<evidence type="ECO:0000256" key="1">
    <source>
        <dbReference type="SAM" id="MobiDB-lite"/>
    </source>
</evidence>
<evidence type="ECO:0000313" key="4">
    <source>
        <dbReference type="EMBL" id="MFD1481297.1"/>
    </source>
</evidence>
<dbReference type="InterPro" id="IPR034154">
    <property type="entry name" value="TOPRIM_DnaG/twinkle"/>
</dbReference>
<dbReference type="Pfam" id="PF13362">
    <property type="entry name" value="Toprim_3"/>
    <property type="match status" value="1"/>
</dbReference>
<dbReference type="CDD" id="cd01029">
    <property type="entry name" value="TOPRIM_primases"/>
    <property type="match status" value="1"/>
</dbReference>
<dbReference type="InterPro" id="IPR055570">
    <property type="entry name" value="DUF7146"/>
</dbReference>